<dbReference type="EMBL" id="KZ825195">
    <property type="protein sequence ID" value="PYI15113.1"/>
    <property type="molecule type" value="Genomic_DNA"/>
</dbReference>
<protein>
    <submittedName>
        <fullName evidence="1">Uncharacterized protein</fullName>
    </submittedName>
</protein>
<reference evidence="1 2" key="1">
    <citation type="submission" date="2018-02" db="EMBL/GenBank/DDBJ databases">
        <title>The genomes of Aspergillus section Nigri reveals drivers in fungal speciation.</title>
        <authorList>
            <consortium name="DOE Joint Genome Institute"/>
            <person name="Vesth T.C."/>
            <person name="Nybo J."/>
            <person name="Theobald S."/>
            <person name="Brandl J."/>
            <person name="Frisvad J.C."/>
            <person name="Nielsen K.F."/>
            <person name="Lyhne E.K."/>
            <person name="Kogle M.E."/>
            <person name="Kuo A."/>
            <person name="Riley R."/>
            <person name="Clum A."/>
            <person name="Nolan M."/>
            <person name="Lipzen A."/>
            <person name="Salamov A."/>
            <person name="Henrissat B."/>
            <person name="Wiebenga A."/>
            <person name="De vries R.P."/>
            <person name="Grigoriev I.V."/>
            <person name="Mortensen U.H."/>
            <person name="Andersen M.R."/>
            <person name="Baker S.E."/>
        </authorList>
    </citation>
    <scope>NUCLEOTIDE SEQUENCE [LARGE SCALE GENOMIC DNA]</scope>
    <source>
        <strain evidence="1 2">CBS 115571</strain>
    </source>
</reference>
<gene>
    <name evidence="1" type="ORF">BO99DRAFT_406163</name>
</gene>
<dbReference type="Proteomes" id="UP000249829">
    <property type="component" value="Unassembled WGS sequence"/>
</dbReference>
<organism evidence="1 2">
    <name type="scientific">Aspergillus violaceofuscus (strain CBS 115571)</name>
    <dbReference type="NCBI Taxonomy" id="1450538"/>
    <lineage>
        <taxon>Eukaryota</taxon>
        <taxon>Fungi</taxon>
        <taxon>Dikarya</taxon>
        <taxon>Ascomycota</taxon>
        <taxon>Pezizomycotina</taxon>
        <taxon>Eurotiomycetes</taxon>
        <taxon>Eurotiomycetidae</taxon>
        <taxon>Eurotiales</taxon>
        <taxon>Aspergillaceae</taxon>
        <taxon>Aspergillus</taxon>
    </lineage>
</organism>
<keyword evidence="2" id="KW-1185">Reference proteome</keyword>
<dbReference type="OMA" id="THLACDG"/>
<evidence type="ECO:0000313" key="2">
    <source>
        <dbReference type="Proteomes" id="UP000249829"/>
    </source>
</evidence>
<sequence length="124" mass="13961">MHIKIYTFDNLQPETQQTAAEGPACANNSVLLTTLRALPQDPLGFSHLGMDGVWRNWGQGRNVVSYRALSSEEISEVLGIFPGWMREKFEQGLEGVDGRDVMDIEQLLHPREELLPKFEDDGGF</sequence>
<accession>A0A2V5H2N0</accession>
<dbReference type="STRING" id="1450538.A0A2V5H2N0"/>
<proteinExistence type="predicted"/>
<evidence type="ECO:0000313" key="1">
    <source>
        <dbReference type="EMBL" id="PYI15113.1"/>
    </source>
</evidence>
<name>A0A2V5H2N0_ASPV1</name>
<dbReference type="AlphaFoldDB" id="A0A2V5H2N0"/>